<dbReference type="EMBL" id="JANAKD010000352">
    <property type="protein sequence ID" value="KAJ3494698.1"/>
    <property type="molecule type" value="Genomic_DNA"/>
</dbReference>
<comment type="caution">
    <text evidence="1">The sequence shown here is derived from an EMBL/GenBank/DDBJ whole genome shotgun (WGS) entry which is preliminary data.</text>
</comment>
<organism evidence="1 2">
    <name type="scientific">Lecanicillium saksenae</name>
    <dbReference type="NCBI Taxonomy" id="468837"/>
    <lineage>
        <taxon>Eukaryota</taxon>
        <taxon>Fungi</taxon>
        <taxon>Dikarya</taxon>
        <taxon>Ascomycota</taxon>
        <taxon>Pezizomycotina</taxon>
        <taxon>Sordariomycetes</taxon>
        <taxon>Hypocreomycetidae</taxon>
        <taxon>Hypocreales</taxon>
        <taxon>Cordycipitaceae</taxon>
        <taxon>Lecanicillium</taxon>
    </lineage>
</organism>
<evidence type="ECO:0000313" key="2">
    <source>
        <dbReference type="Proteomes" id="UP001148737"/>
    </source>
</evidence>
<dbReference type="Proteomes" id="UP001148737">
    <property type="component" value="Unassembled WGS sequence"/>
</dbReference>
<name>A0ACC1QWS0_9HYPO</name>
<accession>A0ACC1QWS0</accession>
<reference evidence="1" key="1">
    <citation type="submission" date="2022-07" db="EMBL/GenBank/DDBJ databases">
        <title>Genome Sequence of Lecanicillium saksenae.</title>
        <authorList>
            <person name="Buettner E."/>
        </authorList>
    </citation>
    <scope>NUCLEOTIDE SEQUENCE</scope>
    <source>
        <strain evidence="1">VT-O1</strain>
    </source>
</reference>
<sequence length="1399" mass="154345">MDASADSEFGPARSDKFDFTLLFELIMLSLVPASVIILTMPFYVKNMASASNQVRPGLLLWAKLATGVALVAVQLAGLILWQRAGLYRSALAIGASVLSFLASLCVVALLYMTHTFSLRSSSFLAIFLSLTMLFDITMTRSYFLRGTLDALGALQAAVASLKLVLVVLEEMPKRRLFRSDMFRPGPGEVAGFWGRALLVWVNPILQLGWGQSLTIEDLPDIGERYDSEQLFDQFVPYWQKVLIKEATETSKQPLAWALVSTLFWQFIIPILPRLCFVGFSFSRPFFLEQAVKFVGAASSTTEASRESAYGLIGAAVLIFGGLMRLSTVELEKSAAVTLMTADVTGVQDGLSYIHDTWSAVIELGLGLFALYTFVGYACFLLFIPSSIAAIGTYVVTKKMAHARTVWNAKTENRVAATSNVLAQLKSIKAMGLTEAMSAMLQEKRLDEIETSMIERNARVMIFGIYGFGAAMAPVAVLAGARFWTRASNPMTIPETFAAYAAIFIAVLPLNSLLGHLPFYASGYACLMRIQKFLMLPEVRDTRDCDESEKHEAEGSEKRTALTPSRGYAVELENVSVTSDLSGPILNNVSLRVPRGSLAMLHGTVGCGKSAFLQTLMGELAINAGTIKLSTKRIAYVSQSPWILNTTIRAHVVGPHEYVEELYNDVLFACALDRDIHDLPNGDQTLTGSNGCNLSGGQKQRLGLARALFARASLILLDNFLSSLDTTTADMVFKRVCGREGLLRRWNSTIIMTTNQHEVLRQADFVFEMNQQGRISVTKAGNRLDAKHKDAQNPLDVTPAPETPTPAIVEKSEPPSVDIHKATVDSNELDRSRRTGDWRLYGYFFQSISWLLVGFYLVTTAVAATMERMPQIFMRIWLTTDAANDNYFIGFALLSFGEIFITCVAGVQFFKQIVPKSSAELHWRLLQSVLESTLSFISHTDAGSLLNHLSQDISIISQRMPVMMAAAISMGFNLLVDIGIIASGAKFTPPIVIFLCVVLYGIQYFYLRTSRQMRYLELETAAPLVTHFTETSSGMAHIRGLSCQQHFKTELFLRLNRSQKPFYWLLCVQQWLTLMLDFTSFVSAVILITVTTLYPSSSSDSAIGLALLNLISFSSTASYFLQTWVHAEISLGGLSRIQSFCNDTPQEKDCTDTGPLSVAWPSTGKIEFNCVTAKYMGPDGESREALKNTTVSIRQGDKVGISGRTGSGKTSMMLALLNLMEFSGSITIAGRNIKTVPRHILRSRITTMTQDGVELKGTLRMNVFPFTVTPPPDNEIIGTLEHVGIWDQVSRNGGLEADITKVGLSHGQKQLLFLTRAMLHQQTMETKIILVDEATSDLDADTDERVQELMAEAFADCTVITIAHQRDYSASIDLAIELDSGHVVKLHRRSTRTGKWVESE</sequence>
<gene>
    <name evidence="1" type="ORF">NLG97_g3915</name>
</gene>
<keyword evidence="2" id="KW-1185">Reference proteome</keyword>
<evidence type="ECO:0000313" key="1">
    <source>
        <dbReference type="EMBL" id="KAJ3494698.1"/>
    </source>
</evidence>
<protein>
    <submittedName>
        <fullName evidence="1">Uncharacterized protein</fullName>
    </submittedName>
</protein>
<proteinExistence type="predicted"/>